<dbReference type="InterPro" id="IPR007484">
    <property type="entry name" value="Peptidase_M28"/>
</dbReference>
<evidence type="ECO:0000256" key="3">
    <source>
        <dbReference type="ARBA" id="ARBA00022723"/>
    </source>
</evidence>
<evidence type="ECO:0000256" key="4">
    <source>
        <dbReference type="ARBA" id="ARBA00022729"/>
    </source>
</evidence>
<dbReference type="Pfam" id="PF04389">
    <property type="entry name" value="Peptidase_M28"/>
    <property type="match status" value="1"/>
</dbReference>
<reference evidence="8 9" key="1">
    <citation type="submission" date="2017-05" db="EMBL/GenBank/DDBJ databases">
        <authorList>
            <person name="Varghese N."/>
            <person name="Submissions S."/>
        </authorList>
    </citation>
    <scope>NUCLEOTIDE SEQUENCE [LARGE SCALE GENOMIC DNA]</scope>
    <source>
        <strain evidence="8 9">SM16</strain>
    </source>
</reference>
<keyword evidence="1" id="KW-0031">Aminopeptidase</keyword>
<evidence type="ECO:0000259" key="7">
    <source>
        <dbReference type="Pfam" id="PF04389"/>
    </source>
</evidence>
<accession>A0ABY1Q043</accession>
<comment type="caution">
    <text evidence="8">The sequence shown here is derived from an EMBL/GenBank/DDBJ whole genome shotgun (WGS) entry which is preliminary data.</text>
</comment>
<dbReference type="Gene3D" id="3.40.630.10">
    <property type="entry name" value="Zn peptidases"/>
    <property type="match status" value="1"/>
</dbReference>
<dbReference type="PANTHER" id="PTHR12147">
    <property type="entry name" value="METALLOPEPTIDASE M28 FAMILY MEMBER"/>
    <property type="match status" value="1"/>
</dbReference>
<keyword evidence="4" id="KW-0732">Signal</keyword>
<keyword evidence="5" id="KW-0378">Hydrolase</keyword>
<dbReference type="SUPFAM" id="SSF53187">
    <property type="entry name" value="Zn-dependent exopeptidases"/>
    <property type="match status" value="1"/>
</dbReference>
<dbReference type="PANTHER" id="PTHR12147:SF56">
    <property type="entry name" value="AMINOPEPTIDASE YDR415C-RELATED"/>
    <property type="match status" value="1"/>
</dbReference>
<name>A0ABY1Q043_9SPHN</name>
<keyword evidence="9" id="KW-1185">Reference proteome</keyword>
<keyword evidence="2" id="KW-0645">Protease</keyword>
<sequence>MLQVECKREKCCGRPLEEAIFATAAGFVSYRAKAMNRAIRAAGDKVWRAGVCAALALAVAVPVPATSASRGDREIEDRLRSHIQILASDEYGGREPGTDGEAKTLRYLARQWFDIGLVSGTNDPGNEWFAPVMIVAHQPGKGTAQFFRKGYRTTLAPADVLVFTSGRRALVRSAPLLFVGRARNRDFTRTELAGRIAVLLEGDTPDSVRQNDLLAMGASAVLTVLDGERTLDQVASRRRQSGYALSDESLGGDLEAFVGRATMETLLKGTAHSLDALEQAADRDDFAPMVLDLTATLEARTDETTIRTHNLIGKLPGRNKQAGAVLFVAHWDHFGKCGAGDAKDAICNGAIDNASGVAALTEVARRLSRGGQLDRDVYFLATTAEELGLLGAHAFADNPPIPLERIVAAFNIDSVAIAPKKTPFAIVGRGMTTLDKDIARVAKAEGFSLSDSNAANEYVKRQDGWALLQHDVPTVMVTTAYGEIERMRAFFDGDYHRPSDDLSHPLELGGATEDVKMLTALGRWFADTRRFPETPAQR</sequence>
<proteinExistence type="predicted"/>
<keyword evidence="6" id="KW-0862">Zinc</keyword>
<protein>
    <submittedName>
        <fullName evidence="8">Peptidase family M28</fullName>
    </submittedName>
</protein>
<organism evidence="8 9">
    <name type="scientific">Novosphingobium panipatense</name>
    <dbReference type="NCBI Taxonomy" id="428991"/>
    <lineage>
        <taxon>Bacteria</taxon>
        <taxon>Pseudomonadati</taxon>
        <taxon>Pseudomonadota</taxon>
        <taxon>Alphaproteobacteria</taxon>
        <taxon>Sphingomonadales</taxon>
        <taxon>Sphingomonadaceae</taxon>
        <taxon>Novosphingobium</taxon>
    </lineage>
</organism>
<dbReference type="Proteomes" id="UP001157910">
    <property type="component" value="Unassembled WGS sequence"/>
</dbReference>
<evidence type="ECO:0000256" key="5">
    <source>
        <dbReference type="ARBA" id="ARBA00022801"/>
    </source>
</evidence>
<dbReference type="InterPro" id="IPR045175">
    <property type="entry name" value="M28_fam"/>
</dbReference>
<keyword evidence="3" id="KW-0479">Metal-binding</keyword>
<evidence type="ECO:0000313" key="8">
    <source>
        <dbReference type="EMBL" id="SMP53431.1"/>
    </source>
</evidence>
<dbReference type="EMBL" id="FXUI01000001">
    <property type="protein sequence ID" value="SMP53431.1"/>
    <property type="molecule type" value="Genomic_DNA"/>
</dbReference>
<evidence type="ECO:0000256" key="2">
    <source>
        <dbReference type="ARBA" id="ARBA00022670"/>
    </source>
</evidence>
<evidence type="ECO:0000256" key="6">
    <source>
        <dbReference type="ARBA" id="ARBA00022833"/>
    </source>
</evidence>
<evidence type="ECO:0000313" key="9">
    <source>
        <dbReference type="Proteomes" id="UP001157910"/>
    </source>
</evidence>
<gene>
    <name evidence="8" type="ORF">SAMN06296065_101414</name>
</gene>
<feature type="domain" description="Peptidase M28" evidence="7">
    <location>
        <begin position="310"/>
        <end position="504"/>
    </location>
</feature>
<evidence type="ECO:0000256" key="1">
    <source>
        <dbReference type="ARBA" id="ARBA00022438"/>
    </source>
</evidence>